<dbReference type="eggNOG" id="COG1028">
    <property type="taxonomic scope" value="Bacteria"/>
</dbReference>
<evidence type="ECO:0000256" key="1">
    <source>
        <dbReference type="ARBA" id="ARBA00006484"/>
    </source>
</evidence>
<dbReference type="PANTHER" id="PTHR42879:SF2">
    <property type="entry name" value="3-OXOACYL-[ACYL-CARRIER-PROTEIN] REDUCTASE FABG"/>
    <property type="match status" value="1"/>
</dbReference>
<dbReference type="STRING" id="96561.Dole_2622"/>
<dbReference type="InterPro" id="IPR036291">
    <property type="entry name" value="NAD(P)-bd_dom_sf"/>
</dbReference>
<sequence length="274" mass="29431">MEIKGKVALVLGAIKGIGRHIGLALAGQEAKLGLTHHDWEESLPEMRTAFARSGADHLICRVDLTDRDAAAAMVKTVADRFGGIDILINNIERGGWPVVHGPYTQKQWDLEMATTLRAKQWVFEAALPHLKASPEAVVINLSSIAGIVGRSGPAAPVFNEGYAAASRGVSLLTETWARMGAPSVCVNEIMLGFVETRHGPHTRGWGLLTDAQRQAIVDHTLVGRMGTLDDVSRAVLFVIRDAPFMTGAVLRLDGGYVPGGEKMSPMPDGVEQNK</sequence>
<dbReference type="Pfam" id="PF13561">
    <property type="entry name" value="adh_short_C2"/>
    <property type="match status" value="1"/>
</dbReference>
<dbReference type="InterPro" id="IPR002347">
    <property type="entry name" value="SDR_fam"/>
</dbReference>
<dbReference type="Gene3D" id="3.40.50.720">
    <property type="entry name" value="NAD(P)-binding Rossmann-like Domain"/>
    <property type="match status" value="1"/>
</dbReference>
<keyword evidence="3" id="KW-1185">Reference proteome</keyword>
<dbReference type="HOGENOM" id="CLU_010194_1_3_7"/>
<dbReference type="Proteomes" id="UP000008561">
    <property type="component" value="Chromosome"/>
</dbReference>
<dbReference type="OrthoDB" id="9793499at2"/>
<comment type="similarity">
    <text evidence="1">Belongs to the short-chain dehydrogenases/reductases (SDR) family.</text>
</comment>
<dbReference type="AlphaFoldDB" id="A8ZWU4"/>
<dbReference type="SUPFAM" id="SSF51735">
    <property type="entry name" value="NAD(P)-binding Rossmann-fold domains"/>
    <property type="match status" value="1"/>
</dbReference>
<name>A8ZWU4_DESOH</name>
<dbReference type="PANTHER" id="PTHR42879">
    <property type="entry name" value="3-OXOACYL-(ACYL-CARRIER-PROTEIN) REDUCTASE"/>
    <property type="match status" value="1"/>
</dbReference>
<dbReference type="EMBL" id="CP000859">
    <property type="protein sequence ID" value="ABW68425.1"/>
    <property type="molecule type" value="Genomic_DNA"/>
</dbReference>
<gene>
    <name evidence="2" type="ordered locus">Dole_2622</name>
</gene>
<protein>
    <submittedName>
        <fullName evidence="2">Short-chain dehydrogenase/reductase SDR</fullName>
    </submittedName>
</protein>
<evidence type="ECO:0000313" key="2">
    <source>
        <dbReference type="EMBL" id="ABW68425.1"/>
    </source>
</evidence>
<dbReference type="RefSeq" id="WP_012176037.1">
    <property type="nucleotide sequence ID" value="NC_009943.1"/>
</dbReference>
<dbReference type="KEGG" id="dol:Dole_2622"/>
<proteinExistence type="inferred from homology"/>
<accession>A8ZWU4</accession>
<dbReference type="PRINTS" id="PR00081">
    <property type="entry name" value="GDHRDH"/>
</dbReference>
<reference evidence="2 3" key="1">
    <citation type="submission" date="2007-10" db="EMBL/GenBank/DDBJ databases">
        <title>Complete sequence of Desulfococcus oleovorans Hxd3.</title>
        <authorList>
            <consortium name="US DOE Joint Genome Institute"/>
            <person name="Copeland A."/>
            <person name="Lucas S."/>
            <person name="Lapidus A."/>
            <person name="Barry K."/>
            <person name="Glavina del Rio T."/>
            <person name="Dalin E."/>
            <person name="Tice H."/>
            <person name="Pitluck S."/>
            <person name="Kiss H."/>
            <person name="Brettin T."/>
            <person name="Bruce D."/>
            <person name="Detter J.C."/>
            <person name="Han C."/>
            <person name="Schmutz J."/>
            <person name="Larimer F."/>
            <person name="Land M."/>
            <person name="Hauser L."/>
            <person name="Kyrpides N."/>
            <person name="Kim E."/>
            <person name="Wawrik B."/>
            <person name="Richardson P."/>
        </authorList>
    </citation>
    <scope>NUCLEOTIDE SEQUENCE [LARGE SCALE GENOMIC DNA]</scope>
    <source>
        <strain evidence="3">DSM 6200 / JCM 39069 / Hxd3</strain>
    </source>
</reference>
<evidence type="ECO:0000313" key="3">
    <source>
        <dbReference type="Proteomes" id="UP000008561"/>
    </source>
</evidence>
<organism evidence="2 3">
    <name type="scientific">Desulfosudis oleivorans (strain DSM 6200 / JCM 39069 / Hxd3)</name>
    <name type="common">Desulfococcus oleovorans</name>
    <dbReference type="NCBI Taxonomy" id="96561"/>
    <lineage>
        <taxon>Bacteria</taxon>
        <taxon>Pseudomonadati</taxon>
        <taxon>Thermodesulfobacteriota</taxon>
        <taxon>Desulfobacteria</taxon>
        <taxon>Desulfobacterales</taxon>
        <taxon>Desulfosudaceae</taxon>
        <taxon>Desulfosudis</taxon>
    </lineage>
</organism>
<dbReference type="InterPro" id="IPR050259">
    <property type="entry name" value="SDR"/>
</dbReference>